<dbReference type="GO" id="GO:0000271">
    <property type="term" value="P:polysaccharide biosynthetic process"/>
    <property type="evidence" value="ECO:0007669"/>
    <property type="project" value="InterPro"/>
</dbReference>
<feature type="transmembrane region" description="Helical" evidence="6">
    <location>
        <begin position="40"/>
        <end position="59"/>
    </location>
</feature>
<evidence type="ECO:0000313" key="9">
    <source>
        <dbReference type="EMBL" id="KRN31841.1"/>
    </source>
</evidence>
<evidence type="ECO:0000256" key="3">
    <source>
        <dbReference type="ARBA" id="ARBA00022692"/>
    </source>
</evidence>
<gene>
    <name evidence="8" type="ORF">IV38_GL001338</name>
    <name evidence="9" type="ORF">IV40_GL001125</name>
</gene>
<dbReference type="PANTHER" id="PTHR38459:SF5">
    <property type="entry name" value="CELL WALL TEICHOIC ACID GLYCOSYLATION PROTEIN GTCA"/>
    <property type="match status" value="1"/>
</dbReference>
<keyword evidence="5 6" id="KW-0472">Membrane</keyword>
<evidence type="ECO:0000256" key="1">
    <source>
        <dbReference type="ARBA" id="ARBA00004141"/>
    </source>
</evidence>
<comment type="similarity">
    <text evidence="2">Belongs to the GtrA family.</text>
</comment>
<keyword evidence="4 6" id="KW-1133">Transmembrane helix</keyword>
<comment type="caution">
    <text evidence="8">The sequence shown here is derived from an EMBL/GenBank/DDBJ whole genome shotgun (WGS) entry which is preliminary data.</text>
</comment>
<proteinExistence type="inferred from homology"/>
<dbReference type="AlphaFoldDB" id="A0A0R2FIA5"/>
<evidence type="ECO:0000256" key="5">
    <source>
        <dbReference type="ARBA" id="ARBA00023136"/>
    </source>
</evidence>
<dbReference type="InterPro" id="IPR007267">
    <property type="entry name" value="GtrA_DPMS_TM"/>
</dbReference>
<evidence type="ECO:0000313" key="8">
    <source>
        <dbReference type="EMBL" id="KRN28339.1"/>
    </source>
</evidence>
<organism evidence="8 11">
    <name type="scientific">Lactobacillus selangorensis</name>
    <dbReference type="NCBI Taxonomy" id="81857"/>
    <lineage>
        <taxon>Bacteria</taxon>
        <taxon>Bacillati</taxon>
        <taxon>Bacillota</taxon>
        <taxon>Bacilli</taxon>
        <taxon>Lactobacillales</taxon>
        <taxon>Lactobacillaceae</taxon>
        <taxon>Lactobacillus</taxon>
    </lineage>
</organism>
<dbReference type="GO" id="GO:0005886">
    <property type="term" value="C:plasma membrane"/>
    <property type="evidence" value="ECO:0007669"/>
    <property type="project" value="TreeGrafter"/>
</dbReference>
<dbReference type="EMBL" id="JQAZ01000003">
    <property type="protein sequence ID" value="KRN31841.1"/>
    <property type="molecule type" value="Genomic_DNA"/>
</dbReference>
<keyword evidence="10" id="KW-1185">Reference proteome</keyword>
<dbReference type="OrthoDB" id="2317964at2"/>
<dbReference type="STRING" id="81857.IV38_GL001338"/>
<name>A0A0R2FIA5_9LACO</name>
<comment type="subcellular location">
    <subcellularLocation>
        <location evidence="1">Membrane</location>
        <topology evidence="1">Multi-pass membrane protein</topology>
    </subcellularLocation>
</comment>
<dbReference type="Proteomes" id="UP000051645">
    <property type="component" value="Unassembled WGS sequence"/>
</dbReference>
<feature type="transmembrane region" description="Helical" evidence="6">
    <location>
        <begin position="80"/>
        <end position="102"/>
    </location>
</feature>
<accession>A0A0R2FIA5</accession>
<sequence>MKIKRFLSRFRDLFSYAIFGFMASVINVFVYWGAHHVLGWGYLLANTLAWLLSNLFGFFTNKSLVFGSKYTNFTDLVIEIVQFFVFRGMTFFLDTGLMFVGISLLKWSSMWTKIADQLIVGIVNYVTSRWTFRKENKEMIARGRQLARKLHESHRHHD</sequence>
<evidence type="ECO:0000256" key="6">
    <source>
        <dbReference type="SAM" id="Phobius"/>
    </source>
</evidence>
<evidence type="ECO:0000313" key="10">
    <source>
        <dbReference type="Proteomes" id="UP000051645"/>
    </source>
</evidence>
<dbReference type="PATRIC" id="fig|81857.3.peg.1347"/>
<evidence type="ECO:0000313" key="11">
    <source>
        <dbReference type="Proteomes" id="UP000051751"/>
    </source>
</evidence>
<evidence type="ECO:0000259" key="7">
    <source>
        <dbReference type="Pfam" id="PF04138"/>
    </source>
</evidence>
<feature type="transmembrane region" description="Helical" evidence="6">
    <location>
        <begin position="12"/>
        <end position="34"/>
    </location>
</feature>
<dbReference type="RefSeq" id="WP_057769306.1">
    <property type="nucleotide sequence ID" value="NZ_JQAT01000003.1"/>
</dbReference>
<evidence type="ECO:0000256" key="2">
    <source>
        <dbReference type="ARBA" id="ARBA00009399"/>
    </source>
</evidence>
<keyword evidence="3 6" id="KW-0812">Transmembrane</keyword>
<dbReference type="Pfam" id="PF04138">
    <property type="entry name" value="GtrA_DPMS_TM"/>
    <property type="match status" value="1"/>
</dbReference>
<dbReference type="Proteomes" id="UP000051751">
    <property type="component" value="Unassembled WGS sequence"/>
</dbReference>
<evidence type="ECO:0000256" key="4">
    <source>
        <dbReference type="ARBA" id="ARBA00022989"/>
    </source>
</evidence>
<protein>
    <submittedName>
        <fullName evidence="8">GtcA1 protein</fullName>
    </submittedName>
</protein>
<dbReference type="PANTHER" id="PTHR38459">
    <property type="entry name" value="PROPHAGE BACTOPRENOL-LINKED GLUCOSE TRANSLOCASE HOMOLOG"/>
    <property type="match status" value="1"/>
</dbReference>
<feature type="domain" description="GtrA/DPMS transmembrane" evidence="7">
    <location>
        <begin position="16"/>
        <end position="131"/>
    </location>
</feature>
<reference evidence="10 11" key="1">
    <citation type="journal article" date="2015" name="Genome Announc.">
        <title>Expanding the biotechnology potential of lactobacilli through comparative genomics of 213 strains and associated genera.</title>
        <authorList>
            <person name="Sun Z."/>
            <person name="Harris H.M."/>
            <person name="McCann A."/>
            <person name="Guo C."/>
            <person name="Argimon S."/>
            <person name="Zhang W."/>
            <person name="Yang X."/>
            <person name="Jeffery I.B."/>
            <person name="Cooney J.C."/>
            <person name="Kagawa T.F."/>
            <person name="Liu W."/>
            <person name="Song Y."/>
            <person name="Salvetti E."/>
            <person name="Wrobel A."/>
            <person name="Rasinkangas P."/>
            <person name="Parkhill J."/>
            <person name="Rea M.C."/>
            <person name="O'Sullivan O."/>
            <person name="Ritari J."/>
            <person name="Douillard F.P."/>
            <person name="Paul Ross R."/>
            <person name="Yang R."/>
            <person name="Briner A.E."/>
            <person name="Felis G.E."/>
            <person name="de Vos W.M."/>
            <person name="Barrangou R."/>
            <person name="Klaenhammer T.R."/>
            <person name="Caufield P.W."/>
            <person name="Cui Y."/>
            <person name="Zhang H."/>
            <person name="O'Toole P.W."/>
        </authorList>
    </citation>
    <scope>NUCLEOTIDE SEQUENCE [LARGE SCALE GENOMIC DNA]</scope>
    <source>
        <strain evidence="8 11">ATCC BAA-66</strain>
        <strain evidence="9 10">DSM 13344</strain>
    </source>
</reference>
<dbReference type="EMBL" id="JQAT01000003">
    <property type="protein sequence ID" value="KRN28339.1"/>
    <property type="molecule type" value="Genomic_DNA"/>
</dbReference>
<dbReference type="InterPro" id="IPR051401">
    <property type="entry name" value="GtrA_CellWall_Glycosyl"/>
</dbReference>